<dbReference type="PRINTS" id="PR01415">
    <property type="entry name" value="ANKYRIN"/>
</dbReference>
<dbReference type="Proteomes" id="UP001497623">
    <property type="component" value="Unassembled WGS sequence"/>
</dbReference>
<evidence type="ECO:0000256" key="1">
    <source>
        <dbReference type="ARBA" id="ARBA00022737"/>
    </source>
</evidence>
<feature type="compositionally biased region" description="Low complexity" evidence="5">
    <location>
        <begin position="1191"/>
        <end position="1208"/>
    </location>
</feature>
<dbReference type="Pfam" id="PF12796">
    <property type="entry name" value="Ank_2"/>
    <property type="match status" value="2"/>
</dbReference>
<dbReference type="PANTHER" id="PTHR24168:SF21">
    <property type="entry name" value="KANK, ISOFORM D"/>
    <property type="match status" value="1"/>
</dbReference>
<gene>
    <name evidence="6" type="ORF">MNOR_LOCUS4205</name>
</gene>
<dbReference type="PROSITE" id="PS50297">
    <property type="entry name" value="ANK_REP_REGION"/>
    <property type="match status" value="2"/>
</dbReference>
<feature type="repeat" description="ANK" evidence="4">
    <location>
        <begin position="1463"/>
        <end position="1485"/>
    </location>
</feature>
<feature type="repeat" description="ANK" evidence="4">
    <location>
        <begin position="1535"/>
        <end position="1567"/>
    </location>
</feature>
<feature type="compositionally biased region" description="Low complexity" evidence="5">
    <location>
        <begin position="1119"/>
        <end position="1128"/>
    </location>
</feature>
<feature type="region of interest" description="Disordered" evidence="5">
    <location>
        <begin position="1152"/>
        <end position="1216"/>
    </location>
</feature>
<dbReference type="InterPro" id="IPR047184">
    <property type="entry name" value="KANK1-4"/>
</dbReference>
<name>A0AAV2PSN6_MEGNR</name>
<proteinExistence type="predicted"/>
<feature type="region of interest" description="Disordered" evidence="5">
    <location>
        <begin position="231"/>
        <end position="272"/>
    </location>
</feature>
<evidence type="ECO:0000313" key="7">
    <source>
        <dbReference type="Proteomes" id="UP001497623"/>
    </source>
</evidence>
<feature type="region of interest" description="Disordered" evidence="5">
    <location>
        <begin position="1237"/>
        <end position="1275"/>
    </location>
</feature>
<evidence type="ECO:0000313" key="6">
    <source>
        <dbReference type="EMBL" id="CAL4064705.1"/>
    </source>
</evidence>
<evidence type="ECO:0000256" key="4">
    <source>
        <dbReference type="PROSITE-ProRule" id="PRU00023"/>
    </source>
</evidence>
<keyword evidence="3" id="KW-0175">Coiled coil</keyword>
<sequence length="1693" mass="187015">MKTNAAEYFNSLSPLKADGKMAGGSKAYESYLQNGRSGRCHCCPYGYHIDLDFVRYCDRLNQGSKNETPTLRQMKKLKRDRRRQTKSMEVLLGISPSKENEEQQSITRLEIIEEPLQKTEELVRKESLSKAKRSLTLPKKIPPPPPPRRSTTPIMSPPPDIINSSSNGRRFNATSNIAASEALQEAVMDFEEMFENSCDSGRMSRSETLPPNLPSLDLLHHTQSGYYEQTNGSIERTGTSVSRSHSLPRQFPDDSPQLGRHRTNSTSSLSSISSASGLQSAYQGYTSYAIPHYSTPNNITPHSGWRNNNYPGSGSQLSEHLAALNAARGYPQSQQPDMETMSITSAMSTASTTTLQSIRDQMAHSLNRLKNLEEEVKTIPMLQIKLNVLKEEKRLLLHQLKTVCKKGDLDLLLPPNLDGGDLTDYSEDELDGRLTSLRTGRKARRRSESPMRVNLEDFRSYRRARVGSISDGGSDVESAPTPRGLRHEDNALFIREAADVHTERRQSHSTPNTPHIARRSQRDVSTSCRVLTRDVGISHVGARTRSVGLTTDLTDNEKKKEVKAKPCMQCFQRNKKSFESIGVGTPDTPRTDKMRKLSISNVSLESVEPDEVDTEIKDGSENNSKNAFLQKLGRKSAIISRLSEPQLVPPVLTFDNSTNTETVRKRDQRNNTSMSMDDIYSRSDLNESLSEAKKEWEAITKEKVQKETEKVKESSQHEINRSLLKAKKEWNIASQEKLEKEIENMQAKTQAEVDKCLSEAKKEWEVSTEERIQKEIEAVRERSESVAKKEWDIASQEKLEKEIEKMQAKTQAEIDKCLSEAKKEWEVSTEERMQKEIEAVRERSASVVSLPSRPLTLDCGIQVSVTDPNESKTKFRPLMQSVGVMVKVSSKDMGVGSMRINDLLCDNCSNTKTRSIGSGDSALNDLLCDKCSNVKTRSISIGTVNELKLEKPPPIQTRSIGCSFDKISDRYCDHCDNVKKRSVAVGDCTVQDEKPNKKTCTFNSSVQTKCPDVCNIGINTMPLPIKRDELNFEAVTTLSSPAGTPEVERRSFGSAGVRVCDKCHEAITSLAKDVVNTSGTAQATNLPPIPPVIVSKIPRLVDIQKSEIRQDPRFPGNMSVSGGSSISESQVSSLSSSFTESKIGAYINKSVSQSTGTTQTTTTSSVTKTSQSTSSVTNKSTSQAAETNLTSTGSSKTSSGIPSSNNSPQAKRAPYTRQQTYTKFSEGFVNLGFDEKADSERKLSDKNELPNISENNNNIIKSSSSNTSLEKSPNQKVKTLEKKIVEKTTLTDISPTKVTSEKLSTSLETNITKTNRPDSETVMNECKESTTTTATVSEVWSGSESGDEESIISTQTEDTLPPAFQNAVAATATDQPIHTNKPHKKVQPPREMKAALKVLNDAIGKPARSGQQLTNALNIVQREWLKVSSQKDANPHVVEDYMDVFEDFSKQLLQRVVNLSDVNGNTAMHYAVSHGNFDVVSILLDSKVCYVNHQNKAGYTAVMLVSLAQIRSDAHAAVVQRLFQMGDVNIKASQHGQTALMLAVAHGRLDMVRLLVSAGADINISDEDGSTALMCSSEHGHLAIVKYLLGQPDCDPTLMDNITYDQCTIVVCTTFKDIGFLIITETNIYLKSIIDFDFRIKRSRTPTMSRSAVGTPPPRSSAPSSPGRSRKSSGPPSPGRSRQSSASLSNLIL</sequence>
<evidence type="ECO:0000256" key="2">
    <source>
        <dbReference type="ARBA" id="ARBA00023043"/>
    </source>
</evidence>
<keyword evidence="1" id="KW-0677">Repeat</keyword>
<feature type="compositionally biased region" description="Low complexity" evidence="5">
    <location>
        <begin position="1330"/>
        <end position="1344"/>
    </location>
</feature>
<dbReference type="InterPro" id="IPR036770">
    <property type="entry name" value="Ankyrin_rpt-contain_sf"/>
</dbReference>
<dbReference type="Gene3D" id="1.25.40.20">
    <property type="entry name" value="Ankyrin repeat-containing domain"/>
    <property type="match status" value="1"/>
</dbReference>
<keyword evidence="7" id="KW-1185">Reference proteome</keyword>
<feature type="region of interest" description="Disordered" evidence="5">
    <location>
        <begin position="1327"/>
        <end position="1352"/>
    </location>
</feature>
<feature type="compositionally biased region" description="Basic and acidic residues" evidence="5">
    <location>
        <begin position="1237"/>
        <end position="1248"/>
    </location>
</feature>
<dbReference type="SMART" id="SM00248">
    <property type="entry name" value="ANK"/>
    <property type="match status" value="4"/>
</dbReference>
<dbReference type="EMBL" id="CAXKWB010001527">
    <property type="protein sequence ID" value="CAL4064705.1"/>
    <property type="molecule type" value="Genomic_DNA"/>
</dbReference>
<accession>A0AAV2PSN6</accession>
<feature type="compositionally biased region" description="Low complexity" evidence="5">
    <location>
        <begin position="1152"/>
        <end position="1182"/>
    </location>
</feature>
<protein>
    <recommendedName>
        <fullName evidence="8">KN motif and ankyrin repeat domain-containing protein 1</fullName>
    </recommendedName>
</protein>
<organism evidence="6 7">
    <name type="scientific">Meganyctiphanes norvegica</name>
    <name type="common">Northern krill</name>
    <name type="synonym">Thysanopoda norvegica</name>
    <dbReference type="NCBI Taxonomy" id="48144"/>
    <lineage>
        <taxon>Eukaryota</taxon>
        <taxon>Metazoa</taxon>
        <taxon>Ecdysozoa</taxon>
        <taxon>Arthropoda</taxon>
        <taxon>Crustacea</taxon>
        <taxon>Multicrustacea</taxon>
        <taxon>Malacostraca</taxon>
        <taxon>Eumalacostraca</taxon>
        <taxon>Eucarida</taxon>
        <taxon>Euphausiacea</taxon>
        <taxon>Euphausiidae</taxon>
        <taxon>Meganyctiphanes</taxon>
    </lineage>
</organism>
<feature type="region of interest" description="Disordered" evidence="5">
    <location>
        <begin position="1106"/>
        <end position="1128"/>
    </location>
</feature>
<evidence type="ECO:0008006" key="8">
    <source>
        <dbReference type="Google" id="ProtNLM"/>
    </source>
</evidence>
<keyword evidence="2 4" id="KW-0040">ANK repeat</keyword>
<dbReference type="InterPro" id="IPR021939">
    <property type="entry name" value="KN_motif"/>
</dbReference>
<evidence type="ECO:0000256" key="3">
    <source>
        <dbReference type="ARBA" id="ARBA00023054"/>
    </source>
</evidence>
<feature type="compositionally biased region" description="Low complexity" evidence="5">
    <location>
        <begin position="1249"/>
        <end position="1274"/>
    </location>
</feature>
<dbReference type="SUPFAM" id="SSF48403">
    <property type="entry name" value="Ankyrin repeat"/>
    <property type="match status" value="1"/>
</dbReference>
<dbReference type="FunFam" id="1.25.40.20:FF:000243">
    <property type="entry name" value="Uncharacterized protein, isoform D"/>
    <property type="match status" value="1"/>
</dbReference>
<dbReference type="PANTHER" id="PTHR24168">
    <property type="entry name" value="KN MOTIF AND ANKYRIN REPEAT DOMAIN-CONTAINING"/>
    <property type="match status" value="1"/>
</dbReference>
<dbReference type="GO" id="GO:0005856">
    <property type="term" value="C:cytoskeleton"/>
    <property type="evidence" value="ECO:0007669"/>
    <property type="project" value="TreeGrafter"/>
</dbReference>
<feature type="non-terminal residue" evidence="6">
    <location>
        <position position="1693"/>
    </location>
</feature>
<dbReference type="GO" id="GO:0005737">
    <property type="term" value="C:cytoplasm"/>
    <property type="evidence" value="ECO:0007669"/>
    <property type="project" value="TreeGrafter"/>
</dbReference>
<dbReference type="PROSITE" id="PS50088">
    <property type="entry name" value="ANK_REPEAT"/>
    <property type="match status" value="2"/>
</dbReference>
<dbReference type="GO" id="GO:0030837">
    <property type="term" value="P:negative regulation of actin filament polymerization"/>
    <property type="evidence" value="ECO:0007669"/>
    <property type="project" value="InterPro"/>
</dbReference>
<feature type="region of interest" description="Disordered" evidence="5">
    <location>
        <begin position="124"/>
        <end position="169"/>
    </location>
</feature>
<feature type="region of interest" description="Disordered" evidence="5">
    <location>
        <begin position="1646"/>
        <end position="1693"/>
    </location>
</feature>
<feature type="region of interest" description="Disordered" evidence="5">
    <location>
        <begin position="500"/>
        <end position="524"/>
    </location>
</feature>
<dbReference type="InterPro" id="IPR002110">
    <property type="entry name" value="Ankyrin_rpt"/>
</dbReference>
<comment type="caution">
    <text evidence="6">The sequence shown here is derived from an EMBL/GenBank/DDBJ whole genome shotgun (WGS) entry which is preliminary data.</text>
</comment>
<reference evidence="6 7" key="1">
    <citation type="submission" date="2024-05" db="EMBL/GenBank/DDBJ databases">
        <authorList>
            <person name="Wallberg A."/>
        </authorList>
    </citation>
    <scope>NUCLEOTIDE SEQUENCE [LARGE SCALE GENOMIC DNA]</scope>
</reference>
<evidence type="ECO:0000256" key="5">
    <source>
        <dbReference type="SAM" id="MobiDB-lite"/>
    </source>
</evidence>
<dbReference type="Pfam" id="PF12075">
    <property type="entry name" value="KN_motif"/>
    <property type="match status" value="1"/>
</dbReference>
<feature type="compositionally biased region" description="Polar residues" evidence="5">
    <location>
        <begin position="231"/>
        <end position="247"/>
    </location>
</feature>
<feature type="compositionally biased region" description="Low complexity" evidence="5">
    <location>
        <begin position="1679"/>
        <end position="1693"/>
    </location>
</feature>